<evidence type="ECO:0000256" key="2">
    <source>
        <dbReference type="ARBA" id="ARBA00010532"/>
    </source>
</evidence>
<comment type="subcellular location">
    <subcellularLocation>
        <location evidence="1">Membrane</location>
    </subcellularLocation>
</comment>
<protein>
    <submittedName>
        <fullName evidence="7">Uncharacterized protein</fullName>
    </submittedName>
</protein>
<dbReference type="EMBL" id="CALNXI010000918">
    <property type="protein sequence ID" value="CAH3146823.1"/>
    <property type="molecule type" value="Genomic_DNA"/>
</dbReference>
<dbReference type="InterPro" id="IPR002159">
    <property type="entry name" value="CD36_fam"/>
</dbReference>
<gene>
    <name evidence="7" type="ORF">PEVE_00044068</name>
</gene>
<dbReference type="PANTHER" id="PTHR11923">
    <property type="entry name" value="SCAVENGER RECEPTOR CLASS B TYPE-1 SR-B1"/>
    <property type="match status" value="1"/>
</dbReference>
<evidence type="ECO:0000256" key="5">
    <source>
        <dbReference type="ARBA" id="ARBA00023136"/>
    </source>
</evidence>
<dbReference type="PRINTS" id="PR01609">
    <property type="entry name" value="CD36FAMILY"/>
</dbReference>
<evidence type="ECO:0000256" key="4">
    <source>
        <dbReference type="ARBA" id="ARBA00022989"/>
    </source>
</evidence>
<feature type="non-terminal residue" evidence="7">
    <location>
        <position position="1"/>
    </location>
</feature>
<sequence>IQINITESLTKIYYWHIINKERFLYNGETPKLVERGPYVFTTLSEKIDVTFDLSGKVTYKTFQQQKFNKKMTAKLCGTCQENDKVSIVNLAYLGLINQVKTADSFSLVFLSVAVDSLLRDMDSILGHRNATLKQLGKTSSLLQLNNSYNPEFGSWKYNKLSGTKMSPIRREYSVTQMGGLYNALVNATLLGPPKDTTTMADCQETPHLQTCGLFIWMANFVLSFHPYGTSPKFNHTEAERLIEDAFCSNPSSCYHVTGRSDIESLFDFINGPLRRYTLWFMDHNNYGLVTTRSQRELALGYVMDKFRYPPAYPNGLPSLGALVSHSSFSEAVQKSDSHTLHSCNSSSEEHLKSTWAAYNSETQVRQSFYPSASANELKVHGHQALFFPAKKVRSCEAHRPAAKSYEIFMPQLKRRGTLVQEKQVKIKGLKLDRFRLEESLVTGNNRTVFTSGLLDMSGIYGFPVLTGFPRFLHGAQGLGKKIGIPAADPKKHGSFIDIEPFTGTALQAVFRFQISAVVNSGVILSQFQPRPYNVSYVDDNAPFYEKVIPLFWIETSQVVNEKQARLFRSEV</sequence>
<evidence type="ECO:0000313" key="7">
    <source>
        <dbReference type="EMBL" id="CAH3146823.1"/>
    </source>
</evidence>
<organism evidence="7 8">
    <name type="scientific">Porites evermanni</name>
    <dbReference type="NCBI Taxonomy" id="104178"/>
    <lineage>
        <taxon>Eukaryota</taxon>
        <taxon>Metazoa</taxon>
        <taxon>Cnidaria</taxon>
        <taxon>Anthozoa</taxon>
        <taxon>Hexacorallia</taxon>
        <taxon>Scleractinia</taxon>
        <taxon>Fungiina</taxon>
        <taxon>Poritidae</taxon>
        <taxon>Porites</taxon>
    </lineage>
</organism>
<comment type="similarity">
    <text evidence="2">Belongs to the CD36 family.</text>
</comment>
<accession>A0ABN8PRW3</accession>
<keyword evidence="5" id="KW-0472">Membrane</keyword>
<name>A0ABN8PRW3_9CNID</name>
<keyword evidence="3" id="KW-0812">Transmembrane</keyword>
<keyword evidence="8" id="KW-1185">Reference proteome</keyword>
<evidence type="ECO:0000256" key="3">
    <source>
        <dbReference type="ARBA" id="ARBA00022692"/>
    </source>
</evidence>
<evidence type="ECO:0000256" key="1">
    <source>
        <dbReference type="ARBA" id="ARBA00004370"/>
    </source>
</evidence>
<keyword evidence="6" id="KW-0325">Glycoprotein</keyword>
<comment type="caution">
    <text evidence="7">The sequence shown here is derived from an EMBL/GenBank/DDBJ whole genome shotgun (WGS) entry which is preliminary data.</text>
</comment>
<reference evidence="7 8" key="1">
    <citation type="submission" date="2022-05" db="EMBL/GenBank/DDBJ databases">
        <authorList>
            <consortium name="Genoscope - CEA"/>
            <person name="William W."/>
        </authorList>
    </citation>
    <scope>NUCLEOTIDE SEQUENCE [LARGE SCALE GENOMIC DNA]</scope>
</reference>
<dbReference type="Proteomes" id="UP001159427">
    <property type="component" value="Unassembled WGS sequence"/>
</dbReference>
<proteinExistence type="inferred from homology"/>
<evidence type="ECO:0000313" key="8">
    <source>
        <dbReference type="Proteomes" id="UP001159427"/>
    </source>
</evidence>
<dbReference type="PANTHER" id="PTHR11923:SF51">
    <property type="entry name" value="LYSOSOME MEMBRANE PROTEIN 2"/>
    <property type="match status" value="1"/>
</dbReference>
<dbReference type="Pfam" id="PF01130">
    <property type="entry name" value="CD36"/>
    <property type="match status" value="2"/>
</dbReference>
<keyword evidence="4" id="KW-1133">Transmembrane helix</keyword>
<evidence type="ECO:0000256" key="6">
    <source>
        <dbReference type="ARBA" id="ARBA00023180"/>
    </source>
</evidence>